<feature type="non-terminal residue" evidence="2">
    <location>
        <position position="148"/>
    </location>
</feature>
<sequence>MVEKMCRFYGKPIGELHGKIYYDFPCVENLCGSEVEKKLREESFGYRAAFIANTANKIVESGGRSWVETLSSMKYDEARQALQSLPGIGRKVADCVCLMSLGFHEAIPVDTHIHQLGKKYLPHLANVKSLTEKVYSEISDYFRGLYGE</sequence>
<dbReference type="GO" id="GO:0034039">
    <property type="term" value="F:8-oxo-7,8-dihydroguanine DNA N-glycosylase activity"/>
    <property type="evidence" value="ECO:0007669"/>
    <property type="project" value="TreeGrafter"/>
</dbReference>
<gene>
    <name evidence="2" type="ORF">AFUS01_LOCUS36802</name>
</gene>
<dbReference type="GO" id="GO:0006285">
    <property type="term" value="P:base-excision repair, AP site formation"/>
    <property type="evidence" value="ECO:0007669"/>
    <property type="project" value="TreeGrafter"/>
</dbReference>
<keyword evidence="3" id="KW-1185">Reference proteome</keyword>
<accession>A0A8J2L5T8</accession>
<dbReference type="InterPro" id="IPR003265">
    <property type="entry name" value="HhH-GPD_domain"/>
</dbReference>
<dbReference type="InterPro" id="IPR052054">
    <property type="entry name" value="Oxidative_DNA_repair_enzyme"/>
</dbReference>
<reference evidence="2" key="1">
    <citation type="submission" date="2021-06" db="EMBL/GenBank/DDBJ databases">
        <authorList>
            <person name="Hodson N. C."/>
            <person name="Mongue J. A."/>
            <person name="Jaron S. K."/>
        </authorList>
    </citation>
    <scope>NUCLEOTIDE SEQUENCE</scope>
</reference>
<dbReference type="Proteomes" id="UP000708208">
    <property type="component" value="Unassembled WGS sequence"/>
</dbReference>
<dbReference type="OrthoDB" id="238681at2759"/>
<protein>
    <recommendedName>
        <fullName evidence="1">HhH-GPD domain-containing protein</fullName>
    </recommendedName>
</protein>
<organism evidence="2 3">
    <name type="scientific">Allacma fusca</name>
    <dbReference type="NCBI Taxonomy" id="39272"/>
    <lineage>
        <taxon>Eukaryota</taxon>
        <taxon>Metazoa</taxon>
        <taxon>Ecdysozoa</taxon>
        <taxon>Arthropoda</taxon>
        <taxon>Hexapoda</taxon>
        <taxon>Collembola</taxon>
        <taxon>Symphypleona</taxon>
        <taxon>Sminthuridae</taxon>
        <taxon>Allacma</taxon>
    </lineage>
</organism>
<dbReference type="EMBL" id="CAJVCH010541044">
    <property type="protein sequence ID" value="CAG7826763.1"/>
    <property type="molecule type" value="Genomic_DNA"/>
</dbReference>
<evidence type="ECO:0000313" key="2">
    <source>
        <dbReference type="EMBL" id="CAG7826763.1"/>
    </source>
</evidence>
<dbReference type="GO" id="GO:0005634">
    <property type="term" value="C:nucleus"/>
    <property type="evidence" value="ECO:0007669"/>
    <property type="project" value="TreeGrafter"/>
</dbReference>
<dbReference type="CDD" id="cd00056">
    <property type="entry name" value="ENDO3c"/>
    <property type="match status" value="1"/>
</dbReference>
<evidence type="ECO:0000259" key="1">
    <source>
        <dbReference type="SMART" id="SM00478"/>
    </source>
</evidence>
<proteinExistence type="predicted"/>
<feature type="domain" description="HhH-GPD" evidence="1">
    <location>
        <begin position="2"/>
        <end position="146"/>
    </location>
</feature>
<dbReference type="PANTHER" id="PTHR10242:SF2">
    <property type="entry name" value="N-GLYCOSYLASE_DNA LYASE"/>
    <property type="match status" value="1"/>
</dbReference>
<dbReference type="SMART" id="SM00478">
    <property type="entry name" value="ENDO3c"/>
    <property type="match status" value="1"/>
</dbReference>
<dbReference type="PANTHER" id="PTHR10242">
    <property type="entry name" value="8-OXOGUANINE DNA GLYCOSYLASE"/>
    <property type="match status" value="1"/>
</dbReference>
<evidence type="ECO:0000313" key="3">
    <source>
        <dbReference type="Proteomes" id="UP000708208"/>
    </source>
</evidence>
<name>A0A8J2L5T8_9HEXA</name>
<dbReference type="AlphaFoldDB" id="A0A8J2L5T8"/>
<comment type="caution">
    <text evidence="2">The sequence shown here is derived from an EMBL/GenBank/DDBJ whole genome shotgun (WGS) entry which is preliminary data.</text>
</comment>